<feature type="compositionally biased region" description="Polar residues" evidence="1">
    <location>
        <begin position="162"/>
        <end position="175"/>
    </location>
</feature>
<accession>A0A5P1ECK9</accession>
<reference evidence="3" key="1">
    <citation type="journal article" date="2017" name="Nat. Commun.">
        <title>The asparagus genome sheds light on the origin and evolution of a young Y chromosome.</title>
        <authorList>
            <person name="Harkess A."/>
            <person name="Zhou J."/>
            <person name="Xu C."/>
            <person name="Bowers J.E."/>
            <person name="Van der Hulst R."/>
            <person name="Ayyampalayam S."/>
            <person name="Mercati F."/>
            <person name="Riccardi P."/>
            <person name="McKain M.R."/>
            <person name="Kakrana A."/>
            <person name="Tang H."/>
            <person name="Ray J."/>
            <person name="Groenendijk J."/>
            <person name="Arikit S."/>
            <person name="Mathioni S.M."/>
            <person name="Nakano M."/>
            <person name="Shan H."/>
            <person name="Telgmann-Rauber A."/>
            <person name="Kanno A."/>
            <person name="Yue Z."/>
            <person name="Chen H."/>
            <person name="Li W."/>
            <person name="Chen Y."/>
            <person name="Xu X."/>
            <person name="Zhang Y."/>
            <person name="Luo S."/>
            <person name="Chen H."/>
            <person name="Gao J."/>
            <person name="Mao Z."/>
            <person name="Pires J.C."/>
            <person name="Luo M."/>
            <person name="Kudrna D."/>
            <person name="Wing R.A."/>
            <person name="Meyers B.C."/>
            <person name="Yi K."/>
            <person name="Kong H."/>
            <person name="Lavrijsen P."/>
            <person name="Sunseri F."/>
            <person name="Falavigna A."/>
            <person name="Ye Y."/>
            <person name="Leebens-Mack J.H."/>
            <person name="Chen G."/>
        </authorList>
    </citation>
    <scope>NUCLEOTIDE SEQUENCE [LARGE SCALE GENOMIC DNA]</scope>
    <source>
        <strain evidence="3">cv. DH0086</strain>
    </source>
</reference>
<gene>
    <name evidence="2" type="ORF">A4U43_C07F16000</name>
</gene>
<sequence length="183" mass="20349">MDSFENYDLIRDLVDGNGGRVTRLMWYKPTSKLVAVKFIPYGDRVDQLVLREIVNHRSLRHPNVILLRRGFLTRPTLAIVMHFALVCRAPRPPLLRPPLPRRPAPASSSTSFIADVFLKRKTSVKKMPRPLAPPSSESVQNLALSGEAKRSSSSSAVEGLPTSESTTDLQKSTTGLPDFTFLP</sequence>
<name>A0A5P1ECK9_ASPOF</name>
<dbReference type="Gene3D" id="3.30.200.20">
    <property type="entry name" value="Phosphorylase Kinase, domain 1"/>
    <property type="match status" value="1"/>
</dbReference>
<dbReference type="InterPro" id="IPR011009">
    <property type="entry name" value="Kinase-like_dom_sf"/>
</dbReference>
<dbReference type="Gramene" id="ONK63513">
    <property type="protein sequence ID" value="ONK63513"/>
    <property type="gene ID" value="A4U43_C07F16000"/>
</dbReference>
<feature type="region of interest" description="Disordered" evidence="1">
    <location>
        <begin position="126"/>
        <end position="183"/>
    </location>
</feature>
<keyword evidence="3" id="KW-1185">Reference proteome</keyword>
<protein>
    <recommendedName>
        <fullName evidence="4">Protein kinase domain-containing protein</fullName>
    </recommendedName>
</protein>
<proteinExistence type="predicted"/>
<evidence type="ECO:0008006" key="4">
    <source>
        <dbReference type="Google" id="ProtNLM"/>
    </source>
</evidence>
<dbReference type="AlphaFoldDB" id="A0A5P1ECK9"/>
<dbReference type="Proteomes" id="UP000243459">
    <property type="component" value="Chromosome 7"/>
</dbReference>
<evidence type="ECO:0000313" key="2">
    <source>
        <dbReference type="EMBL" id="ONK63513.1"/>
    </source>
</evidence>
<evidence type="ECO:0000256" key="1">
    <source>
        <dbReference type="SAM" id="MobiDB-lite"/>
    </source>
</evidence>
<organism evidence="2 3">
    <name type="scientific">Asparagus officinalis</name>
    <name type="common">Garden asparagus</name>
    <dbReference type="NCBI Taxonomy" id="4686"/>
    <lineage>
        <taxon>Eukaryota</taxon>
        <taxon>Viridiplantae</taxon>
        <taxon>Streptophyta</taxon>
        <taxon>Embryophyta</taxon>
        <taxon>Tracheophyta</taxon>
        <taxon>Spermatophyta</taxon>
        <taxon>Magnoliopsida</taxon>
        <taxon>Liliopsida</taxon>
        <taxon>Asparagales</taxon>
        <taxon>Asparagaceae</taxon>
        <taxon>Asparagoideae</taxon>
        <taxon>Asparagus</taxon>
    </lineage>
</organism>
<evidence type="ECO:0000313" key="3">
    <source>
        <dbReference type="Proteomes" id="UP000243459"/>
    </source>
</evidence>
<dbReference type="SUPFAM" id="SSF56112">
    <property type="entry name" value="Protein kinase-like (PK-like)"/>
    <property type="match status" value="1"/>
</dbReference>
<dbReference type="EMBL" id="CM007387">
    <property type="protein sequence ID" value="ONK63513.1"/>
    <property type="molecule type" value="Genomic_DNA"/>
</dbReference>